<evidence type="ECO:0000313" key="2">
    <source>
        <dbReference type="Proteomes" id="UP000828390"/>
    </source>
</evidence>
<comment type="caution">
    <text evidence="1">The sequence shown here is derived from an EMBL/GenBank/DDBJ whole genome shotgun (WGS) entry which is preliminary data.</text>
</comment>
<dbReference type="AlphaFoldDB" id="A0A9D4JCU5"/>
<gene>
    <name evidence="1" type="ORF">DPMN_156868</name>
</gene>
<protein>
    <submittedName>
        <fullName evidence="1">Uncharacterized protein</fullName>
    </submittedName>
</protein>
<reference evidence="1" key="2">
    <citation type="submission" date="2020-11" db="EMBL/GenBank/DDBJ databases">
        <authorList>
            <person name="McCartney M.A."/>
            <person name="Auch B."/>
            <person name="Kono T."/>
            <person name="Mallez S."/>
            <person name="Becker A."/>
            <person name="Gohl D.M."/>
            <person name="Silverstein K.A.T."/>
            <person name="Koren S."/>
            <person name="Bechman K.B."/>
            <person name="Herman A."/>
            <person name="Abrahante J.E."/>
            <person name="Garbe J."/>
        </authorList>
    </citation>
    <scope>NUCLEOTIDE SEQUENCE</scope>
    <source>
        <strain evidence="1">Duluth1</strain>
        <tissue evidence="1">Whole animal</tissue>
    </source>
</reference>
<dbReference type="EMBL" id="JAIWYP010000007">
    <property type="protein sequence ID" value="KAH3803167.1"/>
    <property type="molecule type" value="Genomic_DNA"/>
</dbReference>
<proteinExistence type="predicted"/>
<accession>A0A9D4JCU5</accession>
<sequence>MASLANVFTDNERTNWLKAWLAVDIAKSGSEQFAEIEAKIVHSYIYKSVLSSVPAPAACNICNTANLLKCPTQGICNKRGANSS</sequence>
<dbReference type="Proteomes" id="UP000828390">
    <property type="component" value="Unassembled WGS sequence"/>
</dbReference>
<keyword evidence="2" id="KW-1185">Reference proteome</keyword>
<name>A0A9D4JCU5_DREPO</name>
<reference evidence="1" key="1">
    <citation type="journal article" date="2019" name="bioRxiv">
        <title>The Genome of the Zebra Mussel, Dreissena polymorpha: A Resource for Invasive Species Research.</title>
        <authorList>
            <person name="McCartney M.A."/>
            <person name="Auch B."/>
            <person name="Kono T."/>
            <person name="Mallez S."/>
            <person name="Zhang Y."/>
            <person name="Obille A."/>
            <person name="Becker A."/>
            <person name="Abrahante J.E."/>
            <person name="Garbe J."/>
            <person name="Badalamenti J.P."/>
            <person name="Herman A."/>
            <person name="Mangelson H."/>
            <person name="Liachko I."/>
            <person name="Sullivan S."/>
            <person name="Sone E.D."/>
            <person name="Koren S."/>
            <person name="Silverstein K.A.T."/>
            <person name="Beckman K.B."/>
            <person name="Gohl D.M."/>
        </authorList>
    </citation>
    <scope>NUCLEOTIDE SEQUENCE</scope>
    <source>
        <strain evidence="1">Duluth1</strain>
        <tissue evidence="1">Whole animal</tissue>
    </source>
</reference>
<evidence type="ECO:0000313" key="1">
    <source>
        <dbReference type="EMBL" id="KAH3803167.1"/>
    </source>
</evidence>
<organism evidence="1 2">
    <name type="scientific">Dreissena polymorpha</name>
    <name type="common">Zebra mussel</name>
    <name type="synonym">Mytilus polymorpha</name>
    <dbReference type="NCBI Taxonomy" id="45954"/>
    <lineage>
        <taxon>Eukaryota</taxon>
        <taxon>Metazoa</taxon>
        <taxon>Spiralia</taxon>
        <taxon>Lophotrochozoa</taxon>
        <taxon>Mollusca</taxon>
        <taxon>Bivalvia</taxon>
        <taxon>Autobranchia</taxon>
        <taxon>Heteroconchia</taxon>
        <taxon>Euheterodonta</taxon>
        <taxon>Imparidentia</taxon>
        <taxon>Neoheterodontei</taxon>
        <taxon>Myida</taxon>
        <taxon>Dreissenoidea</taxon>
        <taxon>Dreissenidae</taxon>
        <taxon>Dreissena</taxon>
    </lineage>
</organism>